<sequence>MYAFLGAAAALSGVMHLTVCIVVIMFELTGALTYILPTMITLMVTKTVCDWFGNDKEEYSFGVPVATVMRKNITVMTASGLRLDEIDQILLETNFQGFPVVQDKKSMILLGYIGRVELKYTIDKAKRVRGVSNNAHCFFNPDDVYVDSNGSGEGSSSFIDFAPFIDQTPITVHPRLPLETVMDLFKKMG</sequence>
<gene>
    <name evidence="1" type="ORF">SPELUC_LOCUS13974</name>
</gene>
<evidence type="ECO:0000313" key="2">
    <source>
        <dbReference type="Proteomes" id="UP000789366"/>
    </source>
</evidence>
<reference evidence="1" key="1">
    <citation type="submission" date="2021-06" db="EMBL/GenBank/DDBJ databases">
        <authorList>
            <person name="Kallberg Y."/>
            <person name="Tangrot J."/>
            <person name="Rosling A."/>
        </authorList>
    </citation>
    <scope>NUCLEOTIDE SEQUENCE</scope>
    <source>
        <strain evidence="1">28 12/20/2015</strain>
    </source>
</reference>
<comment type="caution">
    <text evidence="1">The sequence shown here is derived from an EMBL/GenBank/DDBJ whole genome shotgun (WGS) entry which is preliminary data.</text>
</comment>
<evidence type="ECO:0000313" key="1">
    <source>
        <dbReference type="EMBL" id="CAG8743484.1"/>
    </source>
</evidence>
<accession>A0ACA9QCX4</accession>
<name>A0ACA9QCX4_9GLOM</name>
<organism evidence="1 2">
    <name type="scientific">Cetraspora pellucida</name>
    <dbReference type="NCBI Taxonomy" id="1433469"/>
    <lineage>
        <taxon>Eukaryota</taxon>
        <taxon>Fungi</taxon>
        <taxon>Fungi incertae sedis</taxon>
        <taxon>Mucoromycota</taxon>
        <taxon>Glomeromycotina</taxon>
        <taxon>Glomeromycetes</taxon>
        <taxon>Diversisporales</taxon>
        <taxon>Gigasporaceae</taxon>
        <taxon>Cetraspora</taxon>
    </lineage>
</organism>
<keyword evidence="2" id="KW-1185">Reference proteome</keyword>
<dbReference type="EMBL" id="CAJVPW010039128">
    <property type="protein sequence ID" value="CAG8743484.1"/>
    <property type="molecule type" value="Genomic_DNA"/>
</dbReference>
<protein>
    <submittedName>
        <fullName evidence="1">4519_t:CDS:1</fullName>
    </submittedName>
</protein>
<feature type="non-terminal residue" evidence="1">
    <location>
        <position position="189"/>
    </location>
</feature>
<proteinExistence type="predicted"/>
<dbReference type="Proteomes" id="UP000789366">
    <property type="component" value="Unassembled WGS sequence"/>
</dbReference>